<name>A0A386HPR9_9BACT</name>
<protein>
    <submittedName>
        <fullName evidence="2">DUF4138 domain-containing protein</fullName>
    </submittedName>
</protein>
<gene>
    <name evidence="2" type="ORF">D6B99_07300</name>
</gene>
<reference evidence="2 3" key="1">
    <citation type="submission" date="2018-09" db="EMBL/GenBank/DDBJ databases">
        <title>Arachidicoccus sp. nov., a bacterium isolated from soil.</title>
        <authorList>
            <person name="Weon H.-Y."/>
            <person name="Kwon S.-W."/>
            <person name="Lee S.A."/>
        </authorList>
    </citation>
    <scope>NUCLEOTIDE SEQUENCE [LARGE SCALE GENOMIC DNA]</scope>
    <source>
        <strain evidence="2 3">KIS59-12</strain>
    </source>
</reference>
<dbReference type="KEGG" id="ark:D6B99_07300"/>
<evidence type="ECO:0000256" key="1">
    <source>
        <dbReference type="SAM" id="Phobius"/>
    </source>
</evidence>
<dbReference type="AlphaFoldDB" id="A0A386HPR9"/>
<keyword evidence="1" id="KW-1133">Transmembrane helix</keyword>
<keyword evidence="3" id="KW-1185">Reference proteome</keyword>
<proteinExistence type="predicted"/>
<dbReference type="Proteomes" id="UP000266118">
    <property type="component" value="Chromosome"/>
</dbReference>
<dbReference type="OrthoDB" id="1038500at2"/>
<evidence type="ECO:0000313" key="3">
    <source>
        <dbReference type="Proteomes" id="UP000266118"/>
    </source>
</evidence>
<keyword evidence="1" id="KW-0812">Transmembrane</keyword>
<evidence type="ECO:0000313" key="2">
    <source>
        <dbReference type="EMBL" id="AYD47431.1"/>
    </source>
</evidence>
<dbReference type="Pfam" id="PF13595">
    <property type="entry name" value="DUF4138"/>
    <property type="match status" value="1"/>
</dbReference>
<sequence length="240" mass="26799">MYILFSIKSRLQSIGVIGVILFAILLFSFIGCNRAIANNTVQIYPQKPTIKISVSNNKTTNLIFPFVIKTVDRGSQALLAQIADGTENILQIKAAGQPFTETNLTVITAGGYLYSFLINYDYAPSQLNFILSDQDAVNPCPQSLNAIAHPAIDSNAQIIQTKESNLHIRSIKDGINFTLSGLFVKNAVFYFKLLVQNNSPIDYTISQLRFFMNDRNKMRRTASQQLELLPLLKTNEDKTV</sequence>
<dbReference type="InterPro" id="IPR022298">
    <property type="entry name" value="Conjug_transposon_TraN"/>
</dbReference>
<keyword evidence="1" id="KW-0472">Membrane</keyword>
<organism evidence="2 3">
    <name type="scientific">Arachidicoccus soli</name>
    <dbReference type="NCBI Taxonomy" id="2341117"/>
    <lineage>
        <taxon>Bacteria</taxon>
        <taxon>Pseudomonadati</taxon>
        <taxon>Bacteroidota</taxon>
        <taxon>Chitinophagia</taxon>
        <taxon>Chitinophagales</taxon>
        <taxon>Chitinophagaceae</taxon>
        <taxon>Arachidicoccus</taxon>
    </lineage>
</organism>
<feature type="transmembrane region" description="Helical" evidence="1">
    <location>
        <begin position="12"/>
        <end position="30"/>
    </location>
</feature>
<dbReference type="EMBL" id="CP032489">
    <property type="protein sequence ID" value="AYD47431.1"/>
    <property type="molecule type" value="Genomic_DNA"/>
</dbReference>
<accession>A0A386HPR9</accession>